<evidence type="ECO:0000313" key="4">
    <source>
        <dbReference type="Proteomes" id="UP000298358"/>
    </source>
</evidence>
<keyword evidence="4" id="KW-1185">Reference proteome</keyword>
<evidence type="ECO:0000256" key="2">
    <source>
        <dbReference type="SAM" id="SignalP"/>
    </source>
</evidence>
<organism evidence="3 4">
    <name type="scientific">Microbacterium paludicola</name>
    <dbReference type="NCBI Taxonomy" id="300019"/>
    <lineage>
        <taxon>Bacteria</taxon>
        <taxon>Bacillati</taxon>
        <taxon>Actinomycetota</taxon>
        <taxon>Actinomycetes</taxon>
        <taxon>Micrococcales</taxon>
        <taxon>Microbacteriaceae</taxon>
        <taxon>Microbacterium</taxon>
    </lineage>
</organism>
<sequence>MNKRAMTMAGALLLGGLLLAGCSDAPSVAPSSASPTPTPTPTKTAVTTQDEAIAAANEVALEFFRIWDEVTLSEDPTDVSPLEEVARDAALDTVQNIQNSDAEAGITITKGGTKWSLLDGQSFASESTFAGEKVPFGAVTLFGCADYSDTVGEDAAGEEVPPLGPWKDQLTLAYWPDEERWYVTGFDTLQDESDECAG</sequence>
<dbReference type="PROSITE" id="PS51257">
    <property type="entry name" value="PROKAR_LIPOPROTEIN"/>
    <property type="match status" value="1"/>
</dbReference>
<reference evidence="3 4" key="1">
    <citation type="submission" date="2019-03" db="EMBL/GenBank/DDBJ databases">
        <title>Diversity of the mouse oral microbiome.</title>
        <authorList>
            <person name="Joseph S."/>
            <person name="Aduse-Opoku J."/>
            <person name="Curtis M."/>
            <person name="Wade W."/>
            <person name="Hashim A."/>
        </authorList>
    </citation>
    <scope>NUCLEOTIDE SEQUENCE [LARGE SCALE GENOMIC DNA]</scope>
    <source>
        <strain evidence="3 4">P1012</strain>
    </source>
</reference>
<proteinExistence type="predicted"/>
<dbReference type="AlphaFoldDB" id="A0A4Y9FVR1"/>
<name>A0A4Y9FVR1_9MICO</name>
<comment type="caution">
    <text evidence="3">The sequence shown here is derived from an EMBL/GenBank/DDBJ whole genome shotgun (WGS) entry which is preliminary data.</text>
</comment>
<evidence type="ECO:0000313" key="3">
    <source>
        <dbReference type="EMBL" id="TFU32637.1"/>
    </source>
</evidence>
<dbReference type="Proteomes" id="UP000298358">
    <property type="component" value="Unassembled WGS sequence"/>
</dbReference>
<protein>
    <submittedName>
        <fullName evidence="3">Uncharacterized protein</fullName>
    </submittedName>
</protein>
<gene>
    <name evidence="3" type="ORF">E4U02_09540</name>
</gene>
<dbReference type="EMBL" id="SPQB01000021">
    <property type="protein sequence ID" value="TFU32637.1"/>
    <property type="molecule type" value="Genomic_DNA"/>
</dbReference>
<keyword evidence="2" id="KW-0732">Signal</keyword>
<feature type="signal peptide" evidence="2">
    <location>
        <begin position="1"/>
        <end position="20"/>
    </location>
</feature>
<evidence type="ECO:0000256" key="1">
    <source>
        <dbReference type="SAM" id="MobiDB-lite"/>
    </source>
</evidence>
<feature type="chain" id="PRO_5038601613" evidence="2">
    <location>
        <begin position="21"/>
        <end position="198"/>
    </location>
</feature>
<accession>A0A4Y9FVR1</accession>
<dbReference type="RefSeq" id="WP_135114610.1">
    <property type="nucleotide sequence ID" value="NZ_JADGLL010000021.1"/>
</dbReference>
<feature type="region of interest" description="Disordered" evidence="1">
    <location>
        <begin position="25"/>
        <end position="44"/>
    </location>
</feature>